<dbReference type="Ensembl" id="ENSOSUT00000017689.1">
    <property type="protein sequence ID" value="ENSOSUP00000017106.1"/>
    <property type="gene ID" value="ENSOSUG00000012165.1"/>
</dbReference>
<dbReference type="GO" id="GO:0048007">
    <property type="term" value="P:antigen processing and presentation, exogenous lipid antigen via MHC class Ib"/>
    <property type="evidence" value="ECO:0007669"/>
    <property type="project" value="TreeGrafter"/>
</dbReference>
<dbReference type="GO" id="GO:0005615">
    <property type="term" value="C:extracellular space"/>
    <property type="evidence" value="ECO:0007669"/>
    <property type="project" value="TreeGrafter"/>
</dbReference>
<dbReference type="Pfam" id="PF16497">
    <property type="entry name" value="MHC_I_3"/>
    <property type="match status" value="1"/>
</dbReference>
<evidence type="ECO:0000259" key="3">
    <source>
        <dbReference type="Pfam" id="PF16497"/>
    </source>
</evidence>
<reference evidence="4" key="1">
    <citation type="submission" date="2025-08" db="UniProtKB">
        <authorList>
            <consortium name="Ensembl"/>
        </authorList>
    </citation>
    <scope>IDENTIFICATION</scope>
</reference>
<evidence type="ECO:0000256" key="1">
    <source>
        <dbReference type="ARBA" id="ARBA00023180"/>
    </source>
</evidence>
<dbReference type="GO" id="GO:0071723">
    <property type="term" value="F:lipopeptide binding"/>
    <property type="evidence" value="ECO:0007669"/>
    <property type="project" value="TreeGrafter"/>
</dbReference>
<dbReference type="GO" id="GO:0030883">
    <property type="term" value="F:endogenous lipid antigen binding"/>
    <property type="evidence" value="ECO:0007669"/>
    <property type="project" value="TreeGrafter"/>
</dbReference>
<dbReference type="SUPFAM" id="SSF54452">
    <property type="entry name" value="MHC antigen-recognition domain"/>
    <property type="match status" value="1"/>
</dbReference>
<sequence length="338" mass="37341">MQPPDRLFLFLPLLFPGMWADPEEPQVFQILQTGFFTNSSSAEVFLVALLGDVPIFTLDPDNWSMHFHWPWALQATAEGDIEKIKGQVKPFLRNMVRYIHTVVWQAQRDYPFVIQIRAGCVLHPNRTSLGFMDVGEGGRDLITFEVERQRWEPQQPSLLAELASQSLTRLKAVTGVLVHLLSISCQSHILTLWKYGRADLERQGEIILTLAQPPQTPHTHWGQAVPHRCSPHPLALAPQSCPWPQSLPARPDQTSSCSFAASPASTHGPSAWLGCRTARRCHRAQHSTPVPSCPTQTSPTSSASPWLWPPMTGTAMPAACATAAWAPAVSSSRGAAPM</sequence>
<evidence type="ECO:0000313" key="5">
    <source>
        <dbReference type="Proteomes" id="UP000694552"/>
    </source>
</evidence>
<dbReference type="AlphaFoldDB" id="A0A8C8B7H1"/>
<evidence type="ECO:0000256" key="2">
    <source>
        <dbReference type="SAM" id="SignalP"/>
    </source>
</evidence>
<dbReference type="PANTHER" id="PTHR16675:SF160">
    <property type="entry name" value="T-CELL SURFACE GLYCOPROTEIN CD1A"/>
    <property type="match status" value="1"/>
</dbReference>
<dbReference type="PANTHER" id="PTHR16675">
    <property type="entry name" value="MHC CLASS I-RELATED"/>
    <property type="match status" value="1"/>
</dbReference>
<dbReference type="GO" id="GO:0006955">
    <property type="term" value="P:immune response"/>
    <property type="evidence" value="ECO:0007669"/>
    <property type="project" value="TreeGrafter"/>
</dbReference>
<proteinExistence type="predicted"/>
<reference evidence="4" key="2">
    <citation type="submission" date="2025-09" db="UniProtKB">
        <authorList>
            <consortium name="Ensembl"/>
        </authorList>
    </citation>
    <scope>IDENTIFICATION</scope>
</reference>
<dbReference type="InterPro" id="IPR011161">
    <property type="entry name" value="MHC_I-like_Ag-recog"/>
</dbReference>
<dbReference type="InterPro" id="IPR037055">
    <property type="entry name" value="MHC_I-like_Ag-recog_sf"/>
</dbReference>
<dbReference type="Gene3D" id="3.30.500.10">
    <property type="entry name" value="MHC class I-like antigen recognition-like"/>
    <property type="match status" value="1"/>
</dbReference>
<dbReference type="GO" id="GO:0009897">
    <property type="term" value="C:external side of plasma membrane"/>
    <property type="evidence" value="ECO:0007669"/>
    <property type="project" value="TreeGrafter"/>
</dbReference>
<feature type="signal peptide" evidence="2">
    <location>
        <begin position="1"/>
        <end position="20"/>
    </location>
</feature>
<feature type="chain" id="PRO_5034102201" description="MHC class I-like antigen recognition-like domain-containing protein" evidence="2">
    <location>
        <begin position="21"/>
        <end position="338"/>
    </location>
</feature>
<dbReference type="GO" id="GO:0048006">
    <property type="term" value="P:antigen processing and presentation, endogenous lipid antigen via MHC class Ib"/>
    <property type="evidence" value="ECO:0007669"/>
    <property type="project" value="TreeGrafter"/>
</dbReference>
<dbReference type="GO" id="GO:0030884">
    <property type="term" value="F:exogenous lipid antigen binding"/>
    <property type="evidence" value="ECO:0007669"/>
    <property type="project" value="TreeGrafter"/>
</dbReference>
<dbReference type="InterPro" id="IPR011162">
    <property type="entry name" value="MHC_I/II-like_Ag-recog"/>
</dbReference>
<protein>
    <recommendedName>
        <fullName evidence="3">MHC class I-like antigen recognition-like domain-containing protein</fullName>
    </recommendedName>
</protein>
<dbReference type="GO" id="GO:0001916">
    <property type="term" value="P:positive regulation of T cell mediated cytotoxicity"/>
    <property type="evidence" value="ECO:0007669"/>
    <property type="project" value="TreeGrafter"/>
</dbReference>
<keyword evidence="5" id="KW-1185">Reference proteome</keyword>
<feature type="domain" description="MHC class I-like antigen recognition-like" evidence="3">
    <location>
        <begin position="14"/>
        <end position="199"/>
    </location>
</feature>
<dbReference type="Proteomes" id="UP000694552">
    <property type="component" value="Unplaced"/>
</dbReference>
<keyword evidence="1" id="KW-0325">Glycoprotein</keyword>
<evidence type="ECO:0000313" key="4">
    <source>
        <dbReference type="Ensembl" id="ENSOSUP00000017106.1"/>
    </source>
</evidence>
<organism evidence="4 5">
    <name type="scientific">Otus sunia</name>
    <name type="common">Oriental scops-owl</name>
    <dbReference type="NCBI Taxonomy" id="257818"/>
    <lineage>
        <taxon>Eukaryota</taxon>
        <taxon>Metazoa</taxon>
        <taxon>Chordata</taxon>
        <taxon>Craniata</taxon>
        <taxon>Vertebrata</taxon>
        <taxon>Euteleostomi</taxon>
        <taxon>Archelosauria</taxon>
        <taxon>Archosauria</taxon>
        <taxon>Dinosauria</taxon>
        <taxon>Saurischia</taxon>
        <taxon>Theropoda</taxon>
        <taxon>Coelurosauria</taxon>
        <taxon>Aves</taxon>
        <taxon>Neognathae</taxon>
        <taxon>Neoaves</taxon>
        <taxon>Telluraves</taxon>
        <taxon>Strigiformes</taxon>
        <taxon>Strigidae</taxon>
        <taxon>Otus</taxon>
    </lineage>
</organism>
<name>A0A8C8B7H1_9STRI</name>
<dbReference type="InterPro" id="IPR050208">
    <property type="entry name" value="MHC_class-I_related"/>
</dbReference>
<accession>A0A8C8B7H1</accession>
<keyword evidence="2" id="KW-0732">Signal</keyword>